<organism evidence="5 6">
    <name type="scientific">Phomopsis amygdali</name>
    <name type="common">Fusicoccum amygdali</name>
    <dbReference type="NCBI Taxonomy" id="1214568"/>
    <lineage>
        <taxon>Eukaryota</taxon>
        <taxon>Fungi</taxon>
        <taxon>Dikarya</taxon>
        <taxon>Ascomycota</taxon>
        <taxon>Pezizomycotina</taxon>
        <taxon>Sordariomycetes</taxon>
        <taxon>Sordariomycetidae</taxon>
        <taxon>Diaporthales</taxon>
        <taxon>Diaporthaceae</taxon>
        <taxon>Diaporthe</taxon>
    </lineage>
</organism>
<comment type="caution">
    <text evidence="5">The sequence shown here is derived from an EMBL/GenBank/DDBJ whole genome shotgun (WGS) entry which is preliminary data.</text>
</comment>
<feature type="active site" description="Proton donor" evidence="2">
    <location>
        <position position="59"/>
    </location>
</feature>
<dbReference type="PRINTS" id="PR00069">
    <property type="entry name" value="ALDKETRDTASE"/>
</dbReference>
<proteinExistence type="predicted"/>
<keyword evidence="1" id="KW-0560">Oxidoreductase</keyword>
<sequence>MAIPVLLLNDGNNISKIGFGTGIAWYKNDPKGPFNPTLVEVLKYAVSKGFIHIDCADSYGTEPEVGVAIKESGAIDESLKRLQLEYVDLYLLHNPFIIPTAQELQAAWKGLENVKTSRKARSIGISNLQRNHVETILQAATITPAINQLEYHPCLQRAHDYITWLRERGFVVSSFKGLAPITVGKGGPLDDVVAKAAASHGVVPSTILLRWSLDQNVVPITTTTNIDRMDNYLGALQLTLTREEME</sequence>
<evidence type="ECO:0000313" key="5">
    <source>
        <dbReference type="EMBL" id="KAK2603151.1"/>
    </source>
</evidence>
<dbReference type="Pfam" id="PF00248">
    <property type="entry name" value="Aldo_ket_red"/>
    <property type="match status" value="1"/>
</dbReference>
<evidence type="ECO:0000313" key="6">
    <source>
        <dbReference type="Proteomes" id="UP001265746"/>
    </source>
</evidence>
<dbReference type="PANTHER" id="PTHR11732">
    <property type="entry name" value="ALDO/KETO REDUCTASE"/>
    <property type="match status" value="1"/>
</dbReference>
<dbReference type="Gene3D" id="3.20.20.100">
    <property type="entry name" value="NADP-dependent oxidoreductase domain"/>
    <property type="match status" value="1"/>
</dbReference>
<dbReference type="EMBL" id="JAUJFL010000005">
    <property type="protein sequence ID" value="KAK2603151.1"/>
    <property type="molecule type" value="Genomic_DNA"/>
</dbReference>
<keyword evidence="6" id="KW-1185">Reference proteome</keyword>
<dbReference type="InterPro" id="IPR036812">
    <property type="entry name" value="NAD(P)_OxRdtase_dom_sf"/>
</dbReference>
<evidence type="ECO:0000259" key="4">
    <source>
        <dbReference type="Pfam" id="PF00248"/>
    </source>
</evidence>
<name>A0AAD9SBG6_PHOAM</name>
<gene>
    <name evidence="5" type="ORF">N8I77_009629</name>
</gene>
<feature type="domain" description="NADP-dependent oxidoreductase" evidence="4">
    <location>
        <begin position="74"/>
        <end position="245"/>
    </location>
</feature>
<accession>A0AAD9SBG6</accession>
<evidence type="ECO:0000256" key="2">
    <source>
        <dbReference type="PIRSR" id="PIRSR000097-1"/>
    </source>
</evidence>
<dbReference type="Proteomes" id="UP001265746">
    <property type="component" value="Unassembled WGS sequence"/>
</dbReference>
<reference evidence="5" key="1">
    <citation type="submission" date="2023-06" db="EMBL/GenBank/DDBJ databases">
        <authorList>
            <person name="Noh H."/>
        </authorList>
    </citation>
    <scope>NUCLEOTIDE SEQUENCE</scope>
    <source>
        <strain evidence="5">DUCC20226</strain>
    </source>
</reference>
<feature type="binding site" evidence="3">
    <location>
        <position position="93"/>
    </location>
    <ligand>
        <name>substrate</name>
    </ligand>
</feature>
<evidence type="ECO:0000256" key="1">
    <source>
        <dbReference type="ARBA" id="ARBA00023002"/>
    </source>
</evidence>
<dbReference type="AlphaFoldDB" id="A0AAD9SBG6"/>
<protein>
    <recommendedName>
        <fullName evidence="4">NADP-dependent oxidoreductase domain-containing protein</fullName>
    </recommendedName>
</protein>
<dbReference type="GO" id="GO:0016491">
    <property type="term" value="F:oxidoreductase activity"/>
    <property type="evidence" value="ECO:0007669"/>
    <property type="project" value="UniProtKB-KW"/>
</dbReference>
<dbReference type="SUPFAM" id="SSF51430">
    <property type="entry name" value="NAD(P)-linked oxidoreductase"/>
    <property type="match status" value="1"/>
</dbReference>
<dbReference type="InterPro" id="IPR023210">
    <property type="entry name" value="NADP_OxRdtase_dom"/>
</dbReference>
<dbReference type="InterPro" id="IPR020471">
    <property type="entry name" value="AKR"/>
</dbReference>
<dbReference type="PIRSF" id="PIRSF000097">
    <property type="entry name" value="AKR"/>
    <property type="match status" value="1"/>
</dbReference>
<evidence type="ECO:0000256" key="3">
    <source>
        <dbReference type="PIRSR" id="PIRSR000097-2"/>
    </source>
</evidence>